<dbReference type="Proteomes" id="UP000720189">
    <property type="component" value="Unassembled WGS sequence"/>
</dbReference>
<dbReference type="GO" id="GO:0005507">
    <property type="term" value="F:copper ion binding"/>
    <property type="evidence" value="ECO:0007669"/>
    <property type="project" value="TreeGrafter"/>
</dbReference>
<evidence type="ECO:0000256" key="1">
    <source>
        <dbReference type="ARBA" id="ARBA00004651"/>
    </source>
</evidence>
<keyword evidence="6 14" id="KW-0812">Transmembrane</keyword>
<dbReference type="Pfam" id="PF00122">
    <property type="entry name" value="E1-E2_ATPase"/>
    <property type="match status" value="1"/>
</dbReference>
<dbReference type="InterPro" id="IPR023298">
    <property type="entry name" value="ATPase_P-typ_TM_dom_sf"/>
</dbReference>
<dbReference type="PANTHER" id="PTHR43520:SF5">
    <property type="entry name" value="CATION-TRANSPORTING P-TYPE ATPASE-RELATED"/>
    <property type="match status" value="1"/>
</dbReference>
<dbReference type="PROSITE" id="PS01047">
    <property type="entry name" value="HMA_1"/>
    <property type="match status" value="1"/>
</dbReference>
<evidence type="ECO:0000256" key="9">
    <source>
        <dbReference type="ARBA" id="ARBA00022967"/>
    </source>
</evidence>
<evidence type="ECO:0000256" key="13">
    <source>
        <dbReference type="SAM" id="MobiDB-lite"/>
    </source>
</evidence>
<dbReference type="EMBL" id="JAGMUX010000003">
    <property type="protein sequence ID" value="KAH7265538.1"/>
    <property type="molecule type" value="Genomic_DNA"/>
</dbReference>
<dbReference type="CDD" id="cd00371">
    <property type="entry name" value="HMA"/>
    <property type="match status" value="1"/>
</dbReference>
<dbReference type="InterPro" id="IPR018303">
    <property type="entry name" value="ATPase_P-typ_P_site"/>
</dbReference>
<dbReference type="Gene3D" id="3.30.70.100">
    <property type="match status" value="1"/>
</dbReference>
<keyword evidence="9" id="KW-1278">Translocase</keyword>
<keyword evidence="11" id="KW-0406">Ion transport</keyword>
<keyword evidence="4" id="KW-1003">Cell membrane</keyword>
<dbReference type="InterPro" id="IPR021833">
    <property type="entry name" value="DUF3425"/>
</dbReference>
<dbReference type="InterPro" id="IPR046347">
    <property type="entry name" value="bZIP_sf"/>
</dbReference>
<dbReference type="AlphaFoldDB" id="A0A9P9HYK2"/>
<evidence type="ECO:0000256" key="12">
    <source>
        <dbReference type="ARBA" id="ARBA00023136"/>
    </source>
</evidence>
<feature type="transmembrane region" description="Helical" evidence="14">
    <location>
        <begin position="617"/>
        <end position="638"/>
    </location>
</feature>
<evidence type="ECO:0000313" key="16">
    <source>
        <dbReference type="EMBL" id="KAH7265538.1"/>
    </source>
</evidence>
<dbReference type="GO" id="GO:0043682">
    <property type="term" value="F:P-type divalent copper transporter activity"/>
    <property type="evidence" value="ECO:0007669"/>
    <property type="project" value="TreeGrafter"/>
</dbReference>
<dbReference type="GeneID" id="70230906"/>
<dbReference type="GO" id="GO:0003700">
    <property type="term" value="F:DNA-binding transcription factor activity"/>
    <property type="evidence" value="ECO:0007669"/>
    <property type="project" value="InterPro"/>
</dbReference>
<dbReference type="Gene3D" id="3.40.1110.10">
    <property type="entry name" value="Calcium-transporting ATPase, cytoplasmic domain N"/>
    <property type="match status" value="1"/>
</dbReference>
<dbReference type="CDD" id="cd14688">
    <property type="entry name" value="bZIP_YAP"/>
    <property type="match status" value="1"/>
</dbReference>
<keyword evidence="3" id="KW-0813">Transport</keyword>
<comment type="subcellular location">
    <subcellularLocation>
        <location evidence="1">Cell membrane</location>
        <topology evidence="1">Multi-pass membrane protein</topology>
    </subcellularLocation>
</comment>
<dbReference type="InterPro" id="IPR008250">
    <property type="entry name" value="ATPase_P-typ_transduc_dom_A_sf"/>
</dbReference>
<keyword evidence="10 14" id="KW-1133">Transmembrane helix</keyword>
<evidence type="ECO:0000256" key="3">
    <source>
        <dbReference type="ARBA" id="ARBA00022448"/>
    </source>
</evidence>
<dbReference type="PROSITE" id="PS00154">
    <property type="entry name" value="ATPASE_E1_E2"/>
    <property type="match status" value="1"/>
</dbReference>
<organism evidence="16 17">
    <name type="scientific">Fusarium redolens</name>
    <dbReference type="NCBI Taxonomy" id="48865"/>
    <lineage>
        <taxon>Eukaryota</taxon>
        <taxon>Fungi</taxon>
        <taxon>Dikarya</taxon>
        <taxon>Ascomycota</taxon>
        <taxon>Pezizomycotina</taxon>
        <taxon>Sordariomycetes</taxon>
        <taxon>Hypocreomycetidae</taxon>
        <taxon>Hypocreales</taxon>
        <taxon>Nectriaceae</taxon>
        <taxon>Fusarium</taxon>
        <taxon>Fusarium redolens species complex</taxon>
    </lineage>
</organism>
<protein>
    <recommendedName>
        <fullName evidence="15">HMA domain-containing protein</fullName>
    </recommendedName>
</protein>
<dbReference type="OrthoDB" id="432719at2759"/>
<comment type="similarity">
    <text evidence="2">Belongs to the cation transport ATPase (P-type) (TC 3.A.3) family. Type IB subfamily.</text>
</comment>
<evidence type="ECO:0000259" key="15">
    <source>
        <dbReference type="PROSITE" id="PS50846"/>
    </source>
</evidence>
<dbReference type="PANTHER" id="PTHR43520">
    <property type="entry name" value="ATP7, ISOFORM B"/>
    <property type="match status" value="1"/>
</dbReference>
<accession>A0A9P9HYK2</accession>
<evidence type="ECO:0000313" key="17">
    <source>
        <dbReference type="Proteomes" id="UP000720189"/>
    </source>
</evidence>
<keyword evidence="8" id="KW-0460">Magnesium</keyword>
<dbReference type="InterPro" id="IPR036163">
    <property type="entry name" value="HMA_dom_sf"/>
</dbReference>
<evidence type="ECO:0000256" key="11">
    <source>
        <dbReference type="ARBA" id="ARBA00023065"/>
    </source>
</evidence>
<keyword evidence="17" id="KW-1185">Reference proteome</keyword>
<feature type="region of interest" description="Disordered" evidence="13">
    <location>
        <begin position="1"/>
        <end position="23"/>
    </location>
</feature>
<dbReference type="Gene3D" id="1.20.5.170">
    <property type="match status" value="1"/>
</dbReference>
<evidence type="ECO:0000256" key="2">
    <source>
        <dbReference type="ARBA" id="ARBA00006024"/>
    </source>
</evidence>
<feature type="domain" description="HMA" evidence="15">
    <location>
        <begin position="487"/>
        <end position="553"/>
    </location>
</feature>
<dbReference type="InterPro" id="IPR059000">
    <property type="entry name" value="ATPase_P-type_domA"/>
</dbReference>
<dbReference type="SUPFAM" id="SSF81665">
    <property type="entry name" value="Calcium ATPase, transmembrane domain M"/>
    <property type="match status" value="1"/>
</dbReference>
<dbReference type="Pfam" id="PF00702">
    <property type="entry name" value="Hydrolase"/>
    <property type="match status" value="1"/>
</dbReference>
<dbReference type="SUPFAM" id="SSF55008">
    <property type="entry name" value="HMA, heavy metal-associated domain"/>
    <property type="match status" value="1"/>
</dbReference>
<evidence type="ECO:0000256" key="5">
    <source>
        <dbReference type="ARBA" id="ARBA00022553"/>
    </source>
</evidence>
<dbReference type="SUPFAM" id="SSF56784">
    <property type="entry name" value="HAD-like"/>
    <property type="match status" value="1"/>
</dbReference>
<dbReference type="Gene3D" id="3.40.50.1000">
    <property type="entry name" value="HAD superfamily/HAD-like"/>
    <property type="match status" value="1"/>
</dbReference>
<dbReference type="InterPro" id="IPR023214">
    <property type="entry name" value="HAD_sf"/>
</dbReference>
<dbReference type="Pfam" id="PF00403">
    <property type="entry name" value="HMA"/>
    <property type="match status" value="1"/>
</dbReference>
<evidence type="ECO:0000256" key="4">
    <source>
        <dbReference type="ARBA" id="ARBA00022475"/>
    </source>
</evidence>
<evidence type="ECO:0000256" key="7">
    <source>
        <dbReference type="ARBA" id="ARBA00022723"/>
    </source>
</evidence>
<dbReference type="SUPFAM" id="SSF81653">
    <property type="entry name" value="Calcium ATPase, transduction domain A"/>
    <property type="match status" value="1"/>
</dbReference>
<dbReference type="SUPFAM" id="SSF57959">
    <property type="entry name" value="Leucine zipper domain"/>
    <property type="match status" value="1"/>
</dbReference>
<reference evidence="16" key="1">
    <citation type="journal article" date="2021" name="Nat. Commun.">
        <title>Genetic determinants of endophytism in the Arabidopsis root mycobiome.</title>
        <authorList>
            <person name="Mesny F."/>
            <person name="Miyauchi S."/>
            <person name="Thiergart T."/>
            <person name="Pickel B."/>
            <person name="Atanasova L."/>
            <person name="Karlsson M."/>
            <person name="Huettel B."/>
            <person name="Barry K.W."/>
            <person name="Haridas S."/>
            <person name="Chen C."/>
            <person name="Bauer D."/>
            <person name="Andreopoulos W."/>
            <person name="Pangilinan J."/>
            <person name="LaButti K."/>
            <person name="Riley R."/>
            <person name="Lipzen A."/>
            <person name="Clum A."/>
            <person name="Drula E."/>
            <person name="Henrissat B."/>
            <person name="Kohler A."/>
            <person name="Grigoriev I.V."/>
            <person name="Martin F.M."/>
            <person name="Hacquard S."/>
        </authorList>
    </citation>
    <scope>NUCLEOTIDE SEQUENCE</scope>
    <source>
        <strain evidence="16">MPI-CAGE-AT-0023</strain>
    </source>
</reference>
<feature type="transmembrane region" description="Helical" evidence="14">
    <location>
        <begin position="433"/>
        <end position="453"/>
    </location>
</feature>
<gene>
    <name evidence="16" type="ORF">BKA55DRAFT_719029</name>
</gene>
<dbReference type="InterPro" id="IPR017969">
    <property type="entry name" value="Heavy-metal-associated_CS"/>
</dbReference>
<dbReference type="InterPro" id="IPR006121">
    <property type="entry name" value="HMA_dom"/>
</dbReference>
<comment type="caution">
    <text evidence="16">The sequence shown here is derived from an EMBL/GenBank/DDBJ whole genome shotgun (WGS) entry which is preliminary data.</text>
</comment>
<dbReference type="Gene3D" id="2.70.150.10">
    <property type="entry name" value="Calcium-transporting ATPase, cytoplasmic transduction domain A"/>
    <property type="match status" value="1"/>
</dbReference>
<evidence type="ECO:0000256" key="14">
    <source>
        <dbReference type="SAM" id="Phobius"/>
    </source>
</evidence>
<dbReference type="GO" id="GO:0000166">
    <property type="term" value="F:nucleotide binding"/>
    <property type="evidence" value="ECO:0007669"/>
    <property type="project" value="InterPro"/>
</dbReference>
<proteinExistence type="inferred from homology"/>
<keyword evidence="5" id="KW-0597">Phosphoprotein</keyword>
<evidence type="ECO:0000256" key="6">
    <source>
        <dbReference type="ARBA" id="ARBA00022692"/>
    </source>
</evidence>
<keyword evidence="12 14" id="KW-0472">Membrane</keyword>
<dbReference type="PROSITE" id="PS50846">
    <property type="entry name" value="HMA_2"/>
    <property type="match status" value="1"/>
</dbReference>
<dbReference type="GO" id="GO:0016020">
    <property type="term" value="C:membrane"/>
    <property type="evidence" value="ECO:0007669"/>
    <property type="project" value="UniProtKB-SubCell"/>
</dbReference>
<dbReference type="FunFam" id="3.30.70.100:FF:000001">
    <property type="entry name" value="ATPase copper transporting beta"/>
    <property type="match status" value="1"/>
</dbReference>
<dbReference type="RefSeq" id="XP_046054273.1">
    <property type="nucleotide sequence ID" value="XM_046200952.1"/>
</dbReference>
<feature type="compositionally biased region" description="Polar residues" evidence="13">
    <location>
        <begin position="103"/>
        <end position="118"/>
    </location>
</feature>
<dbReference type="InterPro" id="IPR023299">
    <property type="entry name" value="ATPase_P-typ_cyto_dom_N"/>
</dbReference>
<dbReference type="Pfam" id="PF11905">
    <property type="entry name" value="DUF3425"/>
    <property type="match status" value="1"/>
</dbReference>
<evidence type="ECO:0000256" key="8">
    <source>
        <dbReference type="ARBA" id="ARBA00022842"/>
    </source>
</evidence>
<feature type="region of interest" description="Disordered" evidence="13">
    <location>
        <begin position="99"/>
        <end position="124"/>
    </location>
</feature>
<evidence type="ECO:0000256" key="10">
    <source>
        <dbReference type="ARBA" id="ARBA00022989"/>
    </source>
</evidence>
<dbReference type="InterPro" id="IPR036412">
    <property type="entry name" value="HAD-like_sf"/>
</dbReference>
<dbReference type="GO" id="GO:0055070">
    <property type="term" value="P:copper ion homeostasis"/>
    <property type="evidence" value="ECO:0007669"/>
    <property type="project" value="TreeGrafter"/>
</dbReference>
<sequence length="1182" mass="128984">MPPTKRKAANALDPSERKRAQNRISQQCLREKNLTYIRNLKETIELLQKVATGSDPQDRCSVLVDAHLKLIAENQRLEDALLRLRKKLLSFGQAATAAADAENTGSGQAQQPGPSTELVNHETPSALDPSINNQSFQNISEQATPQTDIFKDASFLLDLSIAGQEHETLTSSTMQPGDAFIDPAISSISPISRLFVPNQLSITSMSIFGSRLLGACRRHLDNLHDSGNHADMVDKIVKTAVRFSMRCVGLESYAYGVNGAKYIEKVISWRLGIDSKNSVPLPFRPTPLQSKNPTHFWGIDLFNWPEIRDQLVLEAESTDFDELLKDLVLHSVIEPANHSVALNVLDIFENQVLRRRQHQKPPPRSYFTDPSWTLFHIGPELGEWYSSEHDIVEEAIFQELDRQINAVAPSPDDLPVEESQANDVAKFLGLDDFFHYSISKVMACCAVGAYIVFRFLNIHEKLCTLYPRQNYINHAPVRRQKPVKGAQVSILSLNGLTCASCVSDVQDIIETIPGVLKAMVSLGLLRAQVEFDDNIVKEAEIEDAIRSAGYDANSLPSSDSQNWASLFSMIQDPSNSQKHHVNSCQRDFIVATAASVIFFTSRSVNNLWTTESYYIRLISYLAVILSLVAGSPSMATLASLGNMLALMQAATVSLQTGVSGPVGMDLKTLEAIPILSTSVLGGRLLKAILSQRNRVFATPLSTLVPATATVYSKSDHTSVPIDLLSTDDSVMVSRREYIPCDGVLESTESALITENWISGSLGPRTVECGDTVYAGGQLANAEPQVHRATSWFSSAVILLATILLTVHLAFTNETCWIDGLGRASALLLAACPSSLSLSIPTCKLLATVRASKLGVRLVTSYARLPNAAASQTILFDKTGTLTHGDLKVTHVGFSKEWDLSQKQDILWKAVQDVEAGITHPVARALVQESISRLSDKHEYLTAMLVSEIKHQLGRGAQAVVTAIRPGSQSATCKLVIGSRKYIESLGIAVDLGHVPVRLRSSITTTAVLAIDGKQAAVIVLEDTVRSDAHKVIRQLKDLGLTVGMITGENAIAAISVAREVGIDFDMVFANALSEEKCRILARILQRGPAIYVGDNYNGMLCFASASFSICVTGSDMQFVDSDCADTMLISSETSPLSRIPFMIRLARRTRGIVTQNHCWAAVYNIFSASWVLGIGGIPPPSP</sequence>
<name>A0A9P9HYK2_FUSRE</name>
<keyword evidence="7" id="KW-0479">Metal-binding</keyword>